<organism evidence="1 2">
    <name type="scientific">Autumnicola lenta</name>
    <dbReference type="NCBI Taxonomy" id="3075593"/>
    <lineage>
        <taxon>Bacteria</taxon>
        <taxon>Pseudomonadati</taxon>
        <taxon>Bacteroidota</taxon>
        <taxon>Flavobacteriia</taxon>
        <taxon>Flavobacteriales</taxon>
        <taxon>Flavobacteriaceae</taxon>
        <taxon>Autumnicola</taxon>
    </lineage>
</organism>
<name>A0ABU3CJ39_9FLAO</name>
<accession>A0ABU3CJ39</accession>
<dbReference type="Proteomes" id="UP001245285">
    <property type="component" value="Unassembled WGS sequence"/>
</dbReference>
<reference evidence="1 2" key="1">
    <citation type="submission" date="2023-09" db="EMBL/GenBank/DDBJ databases">
        <authorList>
            <person name="Rey-Velasco X."/>
        </authorList>
    </citation>
    <scope>NUCLEOTIDE SEQUENCE [LARGE SCALE GENOMIC DNA]</scope>
    <source>
        <strain evidence="1 2">F260</strain>
    </source>
</reference>
<keyword evidence="2" id="KW-1185">Reference proteome</keyword>
<evidence type="ECO:0000313" key="2">
    <source>
        <dbReference type="Proteomes" id="UP001245285"/>
    </source>
</evidence>
<protein>
    <submittedName>
        <fullName evidence="1">Uncharacterized protein</fullName>
    </submittedName>
</protein>
<dbReference type="EMBL" id="JAVRHO010000007">
    <property type="protein sequence ID" value="MDT0646331.1"/>
    <property type="molecule type" value="Genomic_DNA"/>
</dbReference>
<comment type="caution">
    <text evidence="1">The sequence shown here is derived from an EMBL/GenBank/DDBJ whole genome shotgun (WGS) entry which is preliminary data.</text>
</comment>
<sequence>MKAAEFKKAISEAKESLKGKTLRIDFVNGSKIERLTFSSLRAFGNAVLQLEAKGAGFGFIKVGNDFTQKGIYKPSQFTEVLNRGVWKEVFFLATTVKI</sequence>
<evidence type="ECO:0000313" key="1">
    <source>
        <dbReference type="EMBL" id="MDT0646331.1"/>
    </source>
</evidence>
<gene>
    <name evidence="1" type="ORF">RM545_06480</name>
</gene>
<dbReference type="RefSeq" id="WP_311494505.1">
    <property type="nucleotide sequence ID" value="NZ_JAVRHO010000007.1"/>
</dbReference>
<proteinExistence type="predicted"/>